<keyword evidence="3" id="KW-1185">Reference proteome</keyword>
<feature type="chain" id="PRO_5047384478" description="Outer membrane protein beta-barrel domain-containing protein" evidence="1">
    <location>
        <begin position="22"/>
        <end position="220"/>
    </location>
</feature>
<proteinExistence type="predicted"/>
<evidence type="ECO:0008006" key="4">
    <source>
        <dbReference type="Google" id="ProtNLM"/>
    </source>
</evidence>
<reference evidence="3" key="1">
    <citation type="journal article" date="2019" name="Int. J. Syst. Evol. Microbiol.">
        <title>The Global Catalogue of Microorganisms (GCM) 10K type strain sequencing project: providing services to taxonomists for standard genome sequencing and annotation.</title>
        <authorList>
            <consortium name="The Broad Institute Genomics Platform"/>
            <consortium name="The Broad Institute Genome Sequencing Center for Infectious Disease"/>
            <person name="Wu L."/>
            <person name="Ma J."/>
        </authorList>
    </citation>
    <scope>NUCLEOTIDE SEQUENCE [LARGE SCALE GENOMIC DNA]</scope>
    <source>
        <strain evidence="3">KCTC 23299</strain>
    </source>
</reference>
<keyword evidence="1" id="KW-0732">Signal</keyword>
<sequence length="220" mass="24468">MQLKKVLLCLAISCSTLSVFAQDKTNTPKPEEKFFKLENLFTGGNVSLGFGGGSRISQFSAGIVPHFGYKFFNWLDAGISFNVNYNQFKDKNASPVYKQNQTTFGPGVFTRIYPVNFIFAQAQFEHNFTSGKEGYSGYPSQKFNVDASSLLLGAGYAQGRENGNNTFFYLSLSVDVLKNINSPYVNVVYNSLTGTYQARMAPIFRAGVNVALFQNRFGKY</sequence>
<name>A0ABW6A6Z8_9BACT</name>
<protein>
    <recommendedName>
        <fullName evidence="4">Outer membrane protein beta-barrel domain-containing protein</fullName>
    </recommendedName>
</protein>
<dbReference type="EMBL" id="JBHUOZ010000003">
    <property type="protein sequence ID" value="MFD2920195.1"/>
    <property type="molecule type" value="Genomic_DNA"/>
</dbReference>
<comment type="caution">
    <text evidence="2">The sequence shown here is derived from an EMBL/GenBank/DDBJ whole genome shotgun (WGS) entry which is preliminary data.</text>
</comment>
<evidence type="ECO:0000256" key="1">
    <source>
        <dbReference type="SAM" id="SignalP"/>
    </source>
</evidence>
<evidence type="ECO:0000313" key="3">
    <source>
        <dbReference type="Proteomes" id="UP001597511"/>
    </source>
</evidence>
<organism evidence="2 3">
    <name type="scientific">Terrimonas rubra</name>
    <dbReference type="NCBI Taxonomy" id="1035890"/>
    <lineage>
        <taxon>Bacteria</taxon>
        <taxon>Pseudomonadati</taxon>
        <taxon>Bacteroidota</taxon>
        <taxon>Chitinophagia</taxon>
        <taxon>Chitinophagales</taxon>
        <taxon>Chitinophagaceae</taxon>
        <taxon>Terrimonas</taxon>
    </lineage>
</organism>
<evidence type="ECO:0000313" key="2">
    <source>
        <dbReference type="EMBL" id="MFD2920195.1"/>
    </source>
</evidence>
<dbReference type="RefSeq" id="WP_386098182.1">
    <property type="nucleotide sequence ID" value="NZ_JBHUOZ010000003.1"/>
</dbReference>
<accession>A0ABW6A6Z8</accession>
<feature type="signal peptide" evidence="1">
    <location>
        <begin position="1"/>
        <end position="21"/>
    </location>
</feature>
<dbReference type="Proteomes" id="UP001597511">
    <property type="component" value="Unassembled WGS sequence"/>
</dbReference>
<gene>
    <name evidence="2" type="ORF">ACFS6H_10775</name>
</gene>